<dbReference type="InterPro" id="IPR011990">
    <property type="entry name" value="TPR-like_helical_dom_sf"/>
</dbReference>
<gene>
    <name evidence="2" type="ORF">RUM4293_03302</name>
</gene>
<evidence type="ECO:0000313" key="2">
    <source>
        <dbReference type="EMBL" id="CUH44401.1"/>
    </source>
</evidence>
<dbReference type="SUPFAM" id="SSF48452">
    <property type="entry name" value="TPR-like"/>
    <property type="match status" value="1"/>
</dbReference>
<proteinExistence type="predicted"/>
<name>A0A0P1E6J7_9RHOB</name>
<dbReference type="EMBL" id="CYPS01000046">
    <property type="protein sequence ID" value="CUH44401.1"/>
    <property type="molecule type" value="Genomic_DNA"/>
</dbReference>
<protein>
    <submittedName>
        <fullName evidence="2">Uncharacterized protein</fullName>
    </submittedName>
</protein>
<evidence type="ECO:0000256" key="1">
    <source>
        <dbReference type="PROSITE-ProRule" id="PRU00339"/>
    </source>
</evidence>
<accession>A0A0P1E6J7</accession>
<evidence type="ECO:0000313" key="3">
    <source>
        <dbReference type="Proteomes" id="UP000050786"/>
    </source>
</evidence>
<dbReference type="RefSeq" id="WP_058274384.1">
    <property type="nucleotide sequence ID" value="NZ_CYPS01000046.1"/>
</dbReference>
<reference evidence="3" key="1">
    <citation type="submission" date="2015-09" db="EMBL/GenBank/DDBJ databases">
        <authorList>
            <person name="Rodrigo-Torres L."/>
            <person name="Arahal D.R."/>
        </authorList>
    </citation>
    <scope>NUCLEOTIDE SEQUENCE [LARGE SCALE GENOMIC DNA]</scope>
    <source>
        <strain evidence="3">CECT 4293</strain>
    </source>
</reference>
<dbReference type="AlphaFoldDB" id="A0A0P1E6J7"/>
<dbReference type="PROSITE" id="PS50005">
    <property type="entry name" value="TPR"/>
    <property type="match status" value="1"/>
</dbReference>
<organism evidence="2 3">
    <name type="scientific">Ruegeria atlantica</name>
    <dbReference type="NCBI Taxonomy" id="81569"/>
    <lineage>
        <taxon>Bacteria</taxon>
        <taxon>Pseudomonadati</taxon>
        <taxon>Pseudomonadota</taxon>
        <taxon>Alphaproteobacteria</taxon>
        <taxon>Rhodobacterales</taxon>
        <taxon>Roseobacteraceae</taxon>
        <taxon>Ruegeria</taxon>
    </lineage>
</organism>
<keyword evidence="1" id="KW-0802">TPR repeat</keyword>
<sequence>MADKSSIRTGIEFSATAIAVVGAAWAGKAYFETWMRDTIEKAVEDKIAVIERLQLADLLVFYEYPDEAISELRKVADRVAGLDDEDKRKIAFYDNYLDAISDSDSTLKYEPEIRMLRNVFSTEMQTDGWHDENLAYVSMFLPEAQADENFYNREVVGRFKLAVSQYEADGDYDAMGGAYHNLSLAYLCRGDNEDAIEAMEMAAEMLPFDYYFMVPMSELEDFLEEPEIKKLDAVCSSNVAQGYARLMQSFAVSENPVRDFLREYTR</sequence>
<dbReference type="InterPro" id="IPR019734">
    <property type="entry name" value="TPR_rpt"/>
</dbReference>
<keyword evidence="3" id="KW-1185">Reference proteome</keyword>
<feature type="repeat" description="TPR" evidence="1">
    <location>
        <begin position="176"/>
        <end position="209"/>
    </location>
</feature>
<dbReference type="Proteomes" id="UP000050786">
    <property type="component" value="Unassembled WGS sequence"/>
</dbReference>